<dbReference type="AlphaFoldDB" id="K5W3Q1"/>
<dbReference type="SUPFAM" id="SSF52047">
    <property type="entry name" value="RNI-like"/>
    <property type="match status" value="1"/>
</dbReference>
<gene>
    <name evidence="1" type="ORF">PHACADRAFT_252878</name>
</gene>
<sequence length="440" mass="49847">MTKLSDKERCENMRSRAVAECERFFRNADLICARPDIAQNIHHLTLSTWGTTDLRRTLWGSPEDVNNLDKLIIGRMRDVAVKTPGVTKLTLENIVLTVELAEAIFALPGLSYLAIIDCTVDFGDREPRNLPARLEHLMLKCYSVLVPHGAHNHWEILHYLPSLRWLCVKGADYVYSLPSDTVIARTAPFATLQRLQIEGLDKTNVADDDEPWKLVMLLHSAPELHLTHVNLHFSDGLPEFETFALIYALQRAPLRLLVLKGIDCAHTHLIEYIAEAFPELFGLTLSYRESPLQQRLREASWPCSSWEYAACLARFSRLEHFGWNYRIEGTASPAVMLHFEGGFCGEGCVHDTVDADFDELETLLPLFAAYCPTLRSLAFEGSGGFPDPLCTIARDAQGKTTFEICRSLPSGRHPKRREHSERYCPETQEAWPLLDSRTSD</sequence>
<dbReference type="Proteomes" id="UP000008370">
    <property type="component" value="Unassembled WGS sequence"/>
</dbReference>
<dbReference type="HOGENOM" id="CLU_622729_0_0_1"/>
<keyword evidence="2" id="KW-1185">Reference proteome</keyword>
<evidence type="ECO:0000313" key="2">
    <source>
        <dbReference type="Proteomes" id="UP000008370"/>
    </source>
</evidence>
<evidence type="ECO:0000313" key="1">
    <source>
        <dbReference type="EMBL" id="EKM58503.1"/>
    </source>
</evidence>
<dbReference type="Gene3D" id="3.80.10.10">
    <property type="entry name" value="Ribonuclease Inhibitor"/>
    <property type="match status" value="1"/>
</dbReference>
<dbReference type="InParanoid" id="K5W3Q1"/>
<evidence type="ECO:0008006" key="3">
    <source>
        <dbReference type="Google" id="ProtNLM"/>
    </source>
</evidence>
<dbReference type="KEGG" id="pco:PHACADRAFT_252878"/>
<reference evidence="1 2" key="1">
    <citation type="journal article" date="2012" name="BMC Genomics">
        <title>Comparative genomics of the white-rot fungi, Phanerochaete carnosa and P. chrysosporium, to elucidate the genetic basis of the distinct wood types they colonize.</title>
        <authorList>
            <person name="Suzuki H."/>
            <person name="MacDonald J."/>
            <person name="Syed K."/>
            <person name="Salamov A."/>
            <person name="Hori C."/>
            <person name="Aerts A."/>
            <person name="Henrissat B."/>
            <person name="Wiebenga A."/>
            <person name="vanKuyk P.A."/>
            <person name="Barry K."/>
            <person name="Lindquist E."/>
            <person name="LaButti K."/>
            <person name="Lapidus A."/>
            <person name="Lucas S."/>
            <person name="Coutinho P."/>
            <person name="Gong Y."/>
            <person name="Samejima M."/>
            <person name="Mahadevan R."/>
            <person name="Abou-Zaid M."/>
            <person name="de Vries R.P."/>
            <person name="Igarashi K."/>
            <person name="Yadav J.S."/>
            <person name="Grigoriev I.V."/>
            <person name="Master E.R."/>
        </authorList>
    </citation>
    <scope>NUCLEOTIDE SEQUENCE [LARGE SCALE GENOMIC DNA]</scope>
    <source>
        <strain evidence="1 2">HHB-10118-sp</strain>
    </source>
</reference>
<dbReference type="EMBL" id="JH930470">
    <property type="protein sequence ID" value="EKM58503.1"/>
    <property type="molecule type" value="Genomic_DNA"/>
</dbReference>
<dbReference type="InterPro" id="IPR032675">
    <property type="entry name" value="LRR_dom_sf"/>
</dbReference>
<dbReference type="RefSeq" id="XP_007393815.1">
    <property type="nucleotide sequence ID" value="XM_007393753.1"/>
</dbReference>
<organism evidence="1 2">
    <name type="scientific">Phanerochaete carnosa (strain HHB-10118-sp)</name>
    <name type="common">White-rot fungus</name>
    <name type="synonym">Peniophora carnosa</name>
    <dbReference type="NCBI Taxonomy" id="650164"/>
    <lineage>
        <taxon>Eukaryota</taxon>
        <taxon>Fungi</taxon>
        <taxon>Dikarya</taxon>
        <taxon>Basidiomycota</taxon>
        <taxon>Agaricomycotina</taxon>
        <taxon>Agaricomycetes</taxon>
        <taxon>Polyporales</taxon>
        <taxon>Phanerochaetaceae</taxon>
        <taxon>Phanerochaete</taxon>
    </lineage>
</organism>
<name>K5W3Q1_PHACS</name>
<accession>K5W3Q1</accession>
<dbReference type="GeneID" id="18915605"/>
<protein>
    <recommendedName>
        <fullName evidence="3">F-box domain-containing protein</fullName>
    </recommendedName>
</protein>
<dbReference type="OrthoDB" id="2801112at2759"/>
<proteinExistence type="predicted"/>